<name>A0ABN6J4R4_9CLOT</name>
<sequence length="98" mass="11482">MGNEILQQLIEHIDVGQAHYFNSMDGVYIKAPIERVANDGSYAMIWFKNGMLDIFDKDTITKVRRPTNRLNKCEWCYRIISSNRKTKGWILKDLEEGE</sequence>
<organism evidence="1 2">
    <name type="scientific">Clostridium gelidum</name>
    <dbReference type="NCBI Taxonomy" id="704125"/>
    <lineage>
        <taxon>Bacteria</taxon>
        <taxon>Bacillati</taxon>
        <taxon>Bacillota</taxon>
        <taxon>Clostridia</taxon>
        <taxon>Eubacteriales</taxon>
        <taxon>Clostridiaceae</taxon>
        <taxon>Clostridium</taxon>
    </lineage>
</organism>
<proteinExistence type="predicted"/>
<evidence type="ECO:0000313" key="2">
    <source>
        <dbReference type="Proteomes" id="UP000824633"/>
    </source>
</evidence>
<gene>
    <name evidence="1" type="ORF">psyc5s11_53870</name>
</gene>
<dbReference type="EMBL" id="AP024849">
    <property type="protein sequence ID" value="BCZ49320.1"/>
    <property type="molecule type" value="Genomic_DNA"/>
</dbReference>
<evidence type="ECO:0000313" key="1">
    <source>
        <dbReference type="EMBL" id="BCZ49320.1"/>
    </source>
</evidence>
<keyword evidence="2" id="KW-1185">Reference proteome</keyword>
<reference evidence="2" key="1">
    <citation type="submission" date="2021-07" db="EMBL/GenBank/DDBJ databases">
        <title>Complete genome sequencing of a Clostridium isolate.</title>
        <authorList>
            <person name="Ueki A."/>
            <person name="Tonouchi A."/>
        </authorList>
    </citation>
    <scope>NUCLEOTIDE SEQUENCE [LARGE SCALE GENOMIC DNA]</scope>
    <source>
        <strain evidence="2">C5S11</strain>
    </source>
</reference>
<dbReference type="Proteomes" id="UP000824633">
    <property type="component" value="Chromosome"/>
</dbReference>
<dbReference type="RefSeq" id="WP_224035508.1">
    <property type="nucleotide sequence ID" value="NZ_AP024849.1"/>
</dbReference>
<protein>
    <submittedName>
        <fullName evidence="1">Uncharacterized protein</fullName>
    </submittedName>
</protein>
<accession>A0ABN6J4R4</accession>